<gene>
    <name evidence="1" type="ORF">YALI1_E24180g</name>
</gene>
<sequence>MYGCTQKNTLAMSYYSTSTRQVHVREQESNTVLTRASPIPNTHLPLVIKAVSDIARSYMYNCDGLANSKTTCALYSYLPESVNV</sequence>
<organism evidence="1 2">
    <name type="scientific">Yarrowia lipolytica</name>
    <name type="common">Candida lipolytica</name>
    <dbReference type="NCBI Taxonomy" id="4952"/>
    <lineage>
        <taxon>Eukaryota</taxon>
        <taxon>Fungi</taxon>
        <taxon>Dikarya</taxon>
        <taxon>Ascomycota</taxon>
        <taxon>Saccharomycotina</taxon>
        <taxon>Dipodascomycetes</taxon>
        <taxon>Dipodascales</taxon>
        <taxon>Dipodascales incertae sedis</taxon>
        <taxon>Yarrowia</taxon>
    </lineage>
</organism>
<evidence type="ECO:0000313" key="1">
    <source>
        <dbReference type="EMBL" id="AOW05697.1"/>
    </source>
</evidence>
<name>A0A1D8NJ98_YARLL</name>
<dbReference type="EMBL" id="CP017557">
    <property type="protein sequence ID" value="AOW05697.1"/>
    <property type="molecule type" value="Genomic_DNA"/>
</dbReference>
<dbReference type="GeneID" id="94583674"/>
<dbReference type="AlphaFoldDB" id="A0A1D8NJ98"/>
<proteinExistence type="predicted"/>
<dbReference type="VEuPathDB" id="FungiDB:YALI1_E24180g"/>
<dbReference type="Proteomes" id="UP000182444">
    <property type="component" value="Chromosome 1E"/>
</dbReference>
<accession>A0A1D8NJ98</accession>
<evidence type="ECO:0000313" key="2">
    <source>
        <dbReference type="Proteomes" id="UP000182444"/>
    </source>
</evidence>
<protein>
    <submittedName>
        <fullName evidence="1">Uncharacterized protein</fullName>
    </submittedName>
</protein>
<reference evidence="1 2" key="1">
    <citation type="journal article" date="2016" name="PLoS ONE">
        <title>Sequence Assembly of Yarrowia lipolytica Strain W29/CLIB89 Shows Transposable Element Diversity.</title>
        <authorList>
            <person name="Magnan C."/>
            <person name="Yu J."/>
            <person name="Chang I."/>
            <person name="Jahn E."/>
            <person name="Kanomata Y."/>
            <person name="Wu J."/>
            <person name="Zeller M."/>
            <person name="Oakes M."/>
            <person name="Baldi P."/>
            <person name="Sandmeyer S."/>
        </authorList>
    </citation>
    <scope>NUCLEOTIDE SEQUENCE [LARGE SCALE GENOMIC DNA]</scope>
    <source>
        <strain evidence="2">CLIB89(W29)</strain>
    </source>
</reference>
<dbReference type="RefSeq" id="XP_068139172.1">
    <property type="nucleotide sequence ID" value="XM_068283071.1"/>
</dbReference>